<dbReference type="EMBL" id="BARU01026353">
    <property type="protein sequence ID" value="GAH75854.1"/>
    <property type="molecule type" value="Genomic_DNA"/>
</dbReference>
<comment type="caution">
    <text evidence="1">The sequence shown here is derived from an EMBL/GenBank/DDBJ whole genome shotgun (WGS) entry which is preliminary data.</text>
</comment>
<protein>
    <submittedName>
        <fullName evidence="1">Uncharacterized protein</fullName>
    </submittedName>
</protein>
<evidence type="ECO:0000313" key="1">
    <source>
        <dbReference type="EMBL" id="GAH75854.1"/>
    </source>
</evidence>
<reference evidence="1" key="1">
    <citation type="journal article" date="2014" name="Front. Microbiol.">
        <title>High frequency of phylogenetically diverse reductive dehalogenase-homologous genes in deep subseafloor sedimentary metagenomes.</title>
        <authorList>
            <person name="Kawai M."/>
            <person name="Futagami T."/>
            <person name="Toyoda A."/>
            <person name="Takaki Y."/>
            <person name="Nishi S."/>
            <person name="Hori S."/>
            <person name="Arai W."/>
            <person name="Tsubouchi T."/>
            <person name="Morono Y."/>
            <person name="Uchiyama I."/>
            <person name="Ito T."/>
            <person name="Fujiyama A."/>
            <person name="Inagaki F."/>
            <person name="Takami H."/>
        </authorList>
    </citation>
    <scope>NUCLEOTIDE SEQUENCE</scope>
    <source>
        <strain evidence="1">Expedition CK06-06</strain>
    </source>
</reference>
<sequence>MKWPKNIRGIGGSGAEVFPDPAANIVYADVRLGEQGTGAELSPEGALQFAGALKEAARIVREAKKGGK</sequence>
<proteinExistence type="predicted"/>
<organism evidence="1">
    <name type="scientific">marine sediment metagenome</name>
    <dbReference type="NCBI Taxonomy" id="412755"/>
    <lineage>
        <taxon>unclassified sequences</taxon>
        <taxon>metagenomes</taxon>
        <taxon>ecological metagenomes</taxon>
    </lineage>
</organism>
<name>X1JBV4_9ZZZZ</name>
<gene>
    <name evidence="1" type="ORF">S03H2_42344</name>
</gene>
<accession>X1JBV4</accession>
<dbReference type="AlphaFoldDB" id="X1JBV4"/>